<dbReference type="EMBL" id="MN739509">
    <property type="protein sequence ID" value="QHT09303.1"/>
    <property type="molecule type" value="Genomic_DNA"/>
</dbReference>
<proteinExistence type="predicted"/>
<protein>
    <submittedName>
        <fullName evidence="1">Uncharacterized protein</fullName>
    </submittedName>
</protein>
<evidence type="ECO:0000313" key="1">
    <source>
        <dbReference type="EMBL" id="QHT09303.1"/>
    </source>
</evidence>
<reference evidence="1" key="1">
    <citation type="journal article" date="2020" name="Nature">
        <title>Giant virus diversity and host interactions through global metagenomics.</title>
        <authorList>
            <person name="Schulz F."/>
            <person name="Roux S."/>
            <person name="Paez-Espino D."/>
            <person name="Jungbluth S."/>
            <person name="Walsh D.A."/>
            <person name="Denef V.J."/>
            <person name="McMahon K.D."/>
            <person name="Konstantinidis K.T."/>
            <person name="Eloe-Fadrosh E.A."/>
            <person name="Kyrpides N.C."/>
            <person name="Woyke T."/>
        </authorList>
    </citation>
    <scope>NUCLEOTIDE SEQUENCE</scope>
    <source>
        <strain evidence="1">GVMAG-M-3300023110-24</strain>
    </source>
</reference>
<name>A0A6C0CYI8_9ZZZZ</name>
<accession>A0A6C0CYI8</accession>
<organism evidence="1">
    <name type="scientific">viral metagenome</name>
    <dbReference type="NCBI Taxonomy" id="1070528"/>
    <lineage>
        <taxon>unclassified sequences</taxon>
        <taxon>metagenomes</taxon>
        <taxon>organismal metagenomes</taxon>
    </lineage>
</organism>
<dbReference type="AlphaFoldDB" id="A0A6C0CYI8"/>
<sequence>MCTIHKKCDWCNKRKPDTVKIKLYCKYYNMCICTDCYIKKISGT</sequence>